<dbReference type="InterPro" id="IPR007527">
    <property type="entry name" value="Znf_SWIM"/>
</dbReference>
<protein>
    <recommendedName>
        <fullName evidence="1">SWIM-type domain-containing protein</fullName>
    </recommendedName>
</protein>
<name>X1LUH4_9ZZZZ</name>
<sequence>MTETRAEKAQRLVDEGRVDLRVPGPFLAQGFVQSGRFTYIVALYPNGHYVCDCAWGRIHSHTDDLCAHALAVKLVVEPMVP</sequence>
<organism evidence="2">
    <name type="scientific">marine sediment metagenome</name>
    <dbReference type="NCBI Taxonomy" id="412755"/>
    <lineage>
        <taxon>unclassified sequences</taxon>
        <taxon>metagenomes</taxon>
        <taxon>ecological metagenomes</taxon>
    </lineage>
</organism>
<proteinExistence type="predicted"/>
<feature type="domain" description="SWIM-type" evidence="1">
    <location>
        <begin position="39"/>
        <end position="77"/>
    </location>
</feature>
<dbReference type="AlphaFoldDB" id="X1LUH4"/>
<reference evidence="2" key="1">
    <citation type="journal article" date="2014" name="Front. Microbiol.">
        <title>High frequency of phylogenetically diverse reductive dehalogenase-homologous genes in deep subseafloor sedimentary metagenomes.</title>
        <authorList>
            <person name="Kawai M."/>
            <person name="Futagami T."/>
            <person name="Toyoda A."/>
            <person name="Takaki Y."/>
            <person name="Nishi S."/>
            <person name="Hori S."/>
            <person name="Arai W."/>
            <person name="Tsubouchi T."/>
            <person name="Morono Y."/>
            <person name="Uchiyama I."/>
            <person name="Ito T."/>
            <person name="Fujiyama A."/>
            <person name="Inagaki F."/>
            <person name="Takami H."/>
        </authorList>
    </citation>
    <scope>NUCLEOTIDE SEQUENCE</scope>
    <source>
        <strain evidence="2">Expedition CK06-06</strain>
    </source>
</reference>
<evidence type="ECO:0000259" key="1">
    <source>
        <dbReference type="PROSITE" id="PS50966"/>
    </source>
</evidence>
<comment type="caution">
    <text evidence="2">The sequence shown here is derived from an EMBL/GenBank/DDBJ whole genome shotgun (WGS) entry which is preliminary data.</text>
</comment>
<dbReference type="EMBL" id="BARV01018732">
    <property type="protein sequence ID" value="GAI22997.1"/>
    <property type="molecule type" value="Genomic_DNA"/>
</dbReference>
<accession>X1LUH4</accession>
<evidence type="ECO:0000313" key="2">
    <source>
        <dbReference type="EMBL" id="GAI22997.1"/>
    </source>
</evidence>
<gene>
    <name evidence="2" type="ORF">S06H3_31615</name>
</gene>
<dbReference type="PROSITE" id="PS50966">
    <property type="entry name" value="ZF_SWIM"/>
    <property type="match status" value="1"/>
</dbReference>
<dbReference type="GO" id="GO:0008270">
    <property type="term" value="F:zinc ion binding"/>
    <property type="evidence" value="ECO:0007669"/>
    <property type="project" value="InterPro"/>
</dbReference>